<sequence>MMDEIEVYRLLLSMGFSEDTFIESVVLVRRNSDIINVLPLGLRYDYRGFLLAKIYRGSRTYDIISKGLANKFTICLTQKPETFFYAIFRKDIIINTFNEAKCPRKLCDACIDTEIKSIEQGEDYLRVELKPVNITISQGYPKGFTRASAAIIEALVYYTKLPFVSDDEKRKYVERIKIMREIVYRSSKKDMYREMIDNIVDRAMRYIAYTGDVR</sequence>
<proteinExistence type="predicted"/>
<gene>
    <name evidence="3" type="ordered locus">Igag_0276</name>
</gene>
<dbReference type="SUPFAM" id="SSF50475">
    <property type="entry name" value="FMN-binding split barrel"/>
    <property type="match status" value="1"/>
</dbReference>
<evidence type="ECO:0000259" key="1">
    <source>
        <dbReference type="Pfam" id="PF04289"/>
    </source>
</evidence>
<evidence type="ECO:0000313" key="3">
    <source>
        <dbReference type="EMBL" id="ADM27124.1"/>
    </source>
</evidence>
<keyword evidence="4" id="KW-1185">Reference proteome</keyword>
<feature type="domain" description="DUF447" evidence="2">
    <location>
        <begin position="146"/>
        <end position="189"/>
    </location>
</feature>
<dbReference type="Gene3D" id="1.20.58.290">
    <property type="entry name" value="Hypothetical membrane protein ta0354_69_121"/>
    <property type="match status" value="1"/>
</dbReference>
<evidence type="ECO:0008006" key="5">
    <source>
        <dbReference type="Google" id="ProtNLM"/>
    </source>
</evidence>
<dbReference type="AlphaFoldDB" id="E0SQQ0"/>
<organism evidence="3 4">
    <name type="scientific">Ignisphaera aggregans (strain DSM 17230 / JCM 13409 / AQ1.S1)</name>
    <dbReference type="NCBI Taxonomy" id="583356"/>
    <lineage>
        <taxon>Archaea</taxon>
        <taxon>Thermoproteota</taxon>
        <taxon>Thermoprotei</taxon>
        <taxon>Desulfurococcales</taxon>
        <taxon>Desulfurococcaceae</taxon>
        <taxon>Ignisphaera</taxon>
    </lineage>
</organism>
<dbReference type="KEGG" id="iag:Igag_0276"/>
<name>E0SQQ0_IGNAA</name>
<dbReference type="BioCyc" id="IAGG583356:GHAH-287-MONOMER"/>
<dbReference type="InterPro" id="IPR012349">
    <property type="entry name" value="Split_barrel_FMN-bd"/>
</dbReference>
<dbReference type="Gene3D" id="2.30.110.10">
    <property type="entry name" value="Electron Transport, Fmn-binding Protein, Chain A"/>
    <property type="match status" value="1"/>
</dbReference>
<protein>
    <recommendedName>
        <fullName evidence="5">DUF447 family protein</fullName>
    </recommendedName>
</protein>
<evidence type="ECO:0000313" key="4">
    <source>
        <dbReference type="Proteomes" id="UP000001304"/>
    </source>
</evidence>
<dbReference type="HOGENOM" id="CLU_1286338_0_0_2"/>
<reference evidence="3 4" key="1">
    <citation type="journal article" date="2010" name="Stand. Genomic Sci.">
        <title>Complete genome sequence of Ignisphaera aggregans type strain (AQ1.S1).</title>
        <authorList>
            <person name="Goker M."/>
            <person name="Held B."/>
            <person name="Lapidus A."/>
            <person name="Nolan M."/>
            <person name="Spring S."/>
            <person name="Yasawong M."/>
            <person name="Lucas S."/>
            <person name="Glavina Del Rio T."/>
            <person name="Tice H."/>
            <person name="Cheng J.F."/>
            <person name="Goodwin L."/>
            <person name="Tapia R."/>
            <person name="Pitluck S."/>
            <person name="Liolios K."/>
            <person name="Ivanova N."/>
            <person name="Mavromatis K."/>
            <person name="Mikhailova N."/>
            <person name="Pati A."/>
            <person name="Chen A."/>
            <person name="Palaniappan K."/>
            <person name="Brambilla E."/>
            <person name="Land M."/>
            <person name="Hauser L."/>
            <person name="Chang Y.J."/>
            <person name="Jeffries C.D."/>
            <person name="Brettin T."/>
            <person name="Detter J.C."/>
            <person name="Han C."/>
            <person name="Rohde M."/>
            <person name="Sikorski J."/>
            <person name="Woyke T."/>
            <person name="Bristow J."/>
            <person name="Eisen J.A."/>
            <person name="Markowitz V."/>
            <person name="Hugenholtz P."/>
            <person name="Kyrpides N.C."/>
            <person name="Klenk H.P."/>
        </authorList>
    </citation>
    <scope>NUCLEOTIDE SEQUENCE [LARGE SCALE GENOMIC DNA]</scope>
    <source>
        <strain evidence="4">DSM 17230 / JCM 13409 / AQ1.S1</strain>
    </source>
</reference>
<dbReference type="STRING" id="583356.Igag_0276"/>
<dbReference type="Pfam" id="PF04289">
    <property type="entry name" value="DUF447_N"/>
    <property type="match status" value="1"/>
</dbReference>
<feature type="domain" description="DUF447" evidence="1">
    <location>
        <begin position="23"/>
        <end position="136"/>
    </location>
</feature>
<dbReference type="InterPro" id="IPR049288">
    <property type="entry name" value="DUF447_C"/>
</dbReference>
<dbReference type="InterPro" id="IPR007386">
    <property type="entry name" value="DUF447_N"/>
</dbReference>
<dbReference type="EMBL" id="CP002098">
    <property type="protein sequence ID" value="ADM27124.1"/>
    <property type="molecule type" value="Genomic_DNA"/>
</dbReference>
<accession>E0SQQ0</accession>
<dbReference type="Pfam" id="PF20766">
    <property type="entry name" value="DUF447_C"/>
    <property type="match status" value="1"/>
</dbReference>
<dbReference type="Proteomes" id="UP000001304">
    <property type="component" value="Chromosome"/>
</dbReference>
<evidence type="ECO:0000259" key="2">
    <source>
        <dbReference type="Pfam" id="PF20766"/>
    </source>
</evidence>